<organism evidence="1 2">
    <name type="scientific">Merismopedia glauca CCAP 1448/3</name>
    <dbReference type="NCBI Taxonomy" id="1296344"/>
    <lineage>
        <taxon>Bacteria</taxon>
        <taxon>Bacillati</taxon>
        <taxon>Cyanobacteriota</taxon>
        <taxon>Cyanophyceae</taxon>
        <taxon>Synechococcales</taxon>
        <taxon>Merismopediaceae</taxon>
        <taxon>Merismopedia</taxon>
    </lineage>
</organism>
<gene>
    <name evidence="1" type="ORF">C7B64_11295</name>
</gene>
<accession>A0A2T1C3L1</accession>
<sequence>MAFHYKTIKVTPVLARNWEISKRYMAENLFKVKHWKIIRDDYRLAPDIEATWFIDPPYKEDAGKGYRYGSKLIDYQQLAEWAKSRKGEIVFCEGHCGDYLPFKPLLELKGVAGKTSKEVIYYQSNKTTQQLELFKLCRQ</sequence>
<dbReference type="AlphaFoldDB" id="A0A2T1C3L1"/>
<dbReference type="EMBL" id="PVWJ01000048">
    <property type="protein sequence ID" value="PSB02804.1"/>
    <property type="molecule type" value="Genomic_DNA"/>
</dbReference>
<proteinExistence type="predicted"/>
<dbReference type="Proteomes" id="UP000238762">
    <property type="component" value="Unassembled WGS sequence"/>
</dbReference>
<reference evidence="1 2" key="2">
    <citation type="submission" date="2018-03" db="EMBL/GenBank/DDBJ databases">
        <title>The ancient ancestry and fast evolution of plastids.</title>
        <authorList>
            <person name="Moore K.R."/>
            <person name="Magnabosco C."/>
            <person name="Momper L."/>
            <person name="Gold D.A."/>
            <person name="Bosak T."/>
            <person name="Fournier G.P."/>
        </authorList>
    </citation>
    <scope>NUCLEOTIDE SEQUENCE [LARGE SCALE GENOMIC DNA]</scope>
    <source>
        <strain evidence="1 2">CCAP 1448/3</strain>
    </source>
</reference>
<protein>
    <submittedName>
        <fullName evidence="1">Uncharacterized protein</fullName>
    </submittedName>
</protein>
<reference evidence="1 2" key="1">
    <citation type="submission" date="2018-02" db="EMBL/GenBank/DDBJ databases">
        <authorList>
            <person name="Cohen D.B."/>
            <person name="Kent A.D."/>
        </authorList>
    </citation>
    <scope>NUCLEOTIDE SEQUENCE [LARGE SCALE GENOMIC DNA]</scope>
    <source>
        <strain evidence="1 2">CCAP 1448/3</strain>
    </source>
</reference>
<comment type="caution">
    <text evidence="1">The sequence shown here is derived from an EMBL/GenBank/DDBJ whole genome shotgun (WGS) entry which is preliminary data.</text>
</comment>
<evidence type="ECO:0000313" key="2">
    <source>
        <dbReference type="Proteomes" id="UP000238762"/>
    </source>
</evidence>
<evidence type="ECO:0000313" key="1">
    <source>
        <dbReference type="EMBL" id="PSB02804.1"/>
    </source>
</evidence>
<dbReference type="OrthoDB" id="7857490at2"/>
<keyword evidence="2" id="KW-1185">Reference proteome</keyword>
<name>A0A2T1C3L1_9CYAN</name>